<feature type="signal peptide" evidence="1">
    <location>
        <begin position="1"/>
        <end position="19"/>
    </location>
</feature>
<evidence type="ECO:0000313" key="3">
    <source>
        <dbReference type="Proteomes" id="UP001153709"/>
    </source>
</evidence>
<evidence type="ECO:0000313" key="2">
    <source>
        <dbReference type="EMBL" id="CAG9839266.1"/>
    </source>
</evidence>
<evidence type="ECO:0000256" key="1">
    <source>
        <dbReference type="SAM" id="SignalP"/>
    </source>
</evidence>
<dbReference type="EMBL" id="OU898283">
    <property type="protein sequence ID" value="CAG9839266.1"/>
    <property type="molecule type" value="Genomic_DNA"/>
</dbReference>
<feature type="chain" id="PRO_5040464343" evidence="1">
    <location>
        <begin position="20"/>
        <end position="90"/>
    </location>
</feature>
<accession>A0A9N9T9Q7</accession>
<dbReference type="PROSITE" id="PS51257">
    <property type="entry name" value="PROKAR_LIPOPROTEIN"/>
    <property type="match status" value="1"/>
</dbReference>
<name>A0A9N9T9Q7_DIABA</name>
<keyword evidence="3" id="KW-1185">Reference proteome</keyword>
<gene>
    <name evidence="2" type="ORF">DIABBA_LOCUS12045</name>
</gene>
<keyword evidence="1" id="KW-0732">Signal</keyword>
<organism evidence="2 3">
    <name type="scientific">Diabrotica balteata</name>
    <name type="common">Banded cucumber beetle</name>
    <dbReference type="NCBI Taxonomy" id="107213"/>
    <lineage>
        <taxon>Eukaryota</taxon>
        <taxon>Metazoa</taxon>
        <taxon>Ecdysozoa</taxon>
        <taxon>Arthropoda</taxon>
        <taxon>Hexapoda</taxon>
        <taxon>Insecta</taxon>
        <taxon>Pterygota</taxon>
        <taxon>Neoptera</taxon>
        <taxon>Endopterygota</taxon>
        <taxon>Coleoptera</taxon>
        <taxon>Polyphaga</taxon>
        <taxon>Cucujiformia</taxon>
        <taxon>Chrysomeloidea</taxon>
        <taxon>Chrysomelidae</taxon>
        <taxon>Galerucinae</taxon>
        <taxon>Diabroticina</taxon>
        <taxon>Diabroticites</taxon>
        <taxon>Diabrotica</taxon>
    </lineage>
</organism>
<protein>
    <submittedName>
        <fullName evidence="2">Uncharacterized protein</fullName>
    </submittedName>
</protein>
<dbReference type="AlphaFoldDB" id="A0A9N9T9Q7"/>
<proteinExistence type="predicted"/>
<dbReference type="Proteomes" id="UP001153709">
    <property type="component" value="Chromosome 8"/>
</dbReference>
<sequence>MKFLLIAIVIVLSISCSSAYPHWVNGGLGGLGGWRGHGGWSGLGGLNGLTGWGSNVGWSNPIGLGGHIPISHFGGGYGHIGHGGLGLLPC</sequence>
<reference evidence="2" key="1">
    <citation type="submission" date="2022-01" db="EMBL/GenBank/DDBJ databases">
        <authorList>
            <person name="King R."/>
        </authorList>
    </citation>
    <scope>NUCLEOTIDE SEQUENCE</scope>
</reference>